<feature type="transmembrane region" description="Helical" evidence="2">
    <location>
        <begin position="74"/>
        <end position="92"/>
    </location>
</feature>
<evidence type="ECO:0000259" key="3">
    <source>
        <dbReference type="Pfam" id="PF02517"/>
    </source>
</evidence>
<keyword evidence="4" id="KW-0378">Hydrolase</keyword>
<comment type="similarity">
    <text evidence="1">Belongs to the UPF0177 family.</text>
</comment>
<keyword evidence="2" id="KW-1133">Transmembrane helix</keyword>
<dbReference type="RefSeq" id="WP_018366952.1">
    <property type="nucleotide sequence ID" value="NZ_CP104407.1"/>
</dbReference>
<accession>A0ABY9LGN7</accession>
<evidence type="ECO:0000313" key="5">
    <source>
        <dbReference type="Proteomes" id="UP001238096"/>
    </source>
</evidence>
<sequence length="222" mass="25244">MNLYTQCLNFCFLLVSLNPAITMQAIFGQNDSGHGFNLLKFLKAVNLYYLIMLVGIVLLSPHLFTFKGHLTGKLFLLGVMLMVGVFTLEVIFSHVLRCLKAKKWLALHLSFVGTTRTSKSIILTLLLAFFEELTYRLLWFAILLEGWNLPIGWVLLITSISYAWNHLLIGKHIFYAKLLTGLLYGCIYYVTANIWLVFIVHIGGNLLVESLSRIQTLKKKVA</sequence>
<dbReference type="Proteomes" id="UP001238096">
    <property type="component" value="Chromosome"/>
</dbReference>
<feature type="domain" description="CAAX prenyl protease 2/Lysostaphin resistance protein A-like" evidence="3">
    <location>
        <begin position="120"/>
        <end position="206"/>
    </location>
</feature>
<keyword evidence="2" id="KW-0812">Transmembrane</keyword>
<keyword evidence="4" id="KW-0482">Metalloprotease</keyword>
<dbReference type="Pfam" id="PF02517">
    <property type="entry name" value="Rce1-like"/>
    <property type="match status" value="1"/>
</dbReference>
<dbReference type="InterPro" id="IPR003675">
    <property type="entry name" value="Rce1/LyrA-like_dom"/>
</dbReference>
<proteinExistence type="inferred from homology"/>
<name>A0ABY9LGN7_9STRE</name>
<reference evidence="5" key="1">
    <citation type="submission" date="2022-10" db="EMBL/GenBank/DDBJ databases">
        <title>Streptococcus didelphis as causative of fatal infections in opossums (Didelphis albiventris).</title>
        <authorList>
            <person name="Breyer G.M."/>
            <person name="Da Silva M.E.R.J."/>
            <person name="Siqueira F.M."/>
        </authorList>
    </citation>
    <scope>NUCLEOTIDE SEQUENCE [LARGE SCALE GENOMIC DNA]</scope>
    <source>
        <strain evidence="5">LBVP101/21</strain>
    </source>
</reference>
<feature type="transmembrane region" description="Helical" evidence="2">
    <location>
        <begin position="182"/>
        <end position="208"/>
    </location>
</feature>
<dbReference type="EMBL" id="CP110509">
    <property type="protein sequence ID" value="WMB28017.1"/>
    <property type="molecule type" value="Genomic_DNA"/>
</dbReference>
<evidence type="ECO:0000256" key="1">
    <source>
        <dbReference type="ARBA" id="ARBA00009067"/>
    </source>
</evidence>
<keyword evidence="4" id="KW-0645">Protease</keyword>
<evidence type="ECO:0000313" key="4">
    <source>
        <dbReference type="EMBL" id="WMB28017.1"/>
    </source>
</evidence>
<keyword evidence="2" id="KW-0472">Membrane</keyword>
<feature type="transmembrane region" description="Helical" evidence="2">
    <location>
        <begin position="47"/>
        <end position="65"/>
    </location>
</feature>
<gene>
    <name evidence="4" type="ORF">N1496_08665</name>
</gene>
<dbReference type="GO" id="GO:0008237">
    <property type="term" value="F:metallopeptidase activity"/>
    <property type="evidence" value="ECO:0007669"/>
    <property type="project" value="UniProtKB-KW"/>
</dbReference>
<feature type="transmembrane region" description="Helical" evidence="2">
    <location>
        <begin position="137"/>
        <end position="162"/>
    </location>
</feature>
<keyword evidence="5" id="KW-1185">Reference proteome</keyword>
<protein>
    <submittedName>
        <fullName evidence="4">CPBP family intramembrane metalloprotease</fullName>
    </submittedName>
</protein>
<evidence type="ECO:0000256" key="2">
    <source>
        <dbReference type="SAM" id="Phobius"/>
    </source>
</evidence>
<organism evidence="4 5">
    <name type="scientific">Streptococcus didelphis</name>
    <dbReference type="NCBI Taxonomy" id="102886"/>
    <lineage>
        <taxon>Bacteria</taxon>
        <taxon>Bacillati</taxon>
        <taxon>Bacillota</taxon>
        <taxon>Bacilli</taxon>
        <taxon>Lactobacillales</taxon>
        <taxon>Streptococcaceae</taxon>
        <taxon>Streptococcus</taxon>
    </lineage>
</organism>